<organism evidence="1 2">
    <name type="scientific">Wenyingzhuangia heitensis</name>
    <dbReference type="NCBI Taxonomy" id="1487859"/>
    <lineage>
        <taxon>Bacteria</taxon>
        <taxon>Pseudomonadati</taxon>
        <taxon>Bacteroidota</taxon>
        <taxon>Flavobacteriia</taxon>
        <taxon>Flavobacteriales</taxon>
        <taxon>Flavobacteriaceae</taxon>
        <taxon>Wenyingzhuangia</taxon>
    </lineage>
</organism>
<dbReference type="RefSeq" id="WP_167189087.1">
    <property type="nucleotide sequence ID" value="NZ_JAASQL010000003.1"/>
</dbReference>
<keyword evidence="2" id="KW-1185">Reference proteome</keyword>
<reference evidence="1 2" key="1">
    <citation type="submission" date="2020-03" db="EMBL/GenBank/DDBJ databases">
        <title>Genomic Encyclopedia of Type Strains, Phase IV (KMG-IV): sequencing the most valuable type-strain genomes for metagenomic binning, comparative biology and taxonomic classification.</title>
        <authorList>
            <person name="Goeker M."/>
        </authorList>
    </citation>
    <scope>NUCLEOTIDE SEQUENCE [LARGE SCALE GENOMIC DNA]</scope>
    <source>
        <strain evidence="1 2">DSM 101599</strain>
    </source>
</reference>
<protein>
    <submittedName>
        <fullName evidence="1">Uncharacterized protein</fullName>
    </submittedName>
</protein>
<dbReference type="EMBL" id="JAASQL010000003">
    <property type="protein sequence ID" value="NIJ45972.1"/>
    <property type="molecule type" value="Genomic_DNA"/>
</dbReference>
<evidence type="ECO:0000313" key="2">
    <source>
        <dbReference type="Proteomes" id="UP000745859"/>
    </source>
</evidence>
<dbReference type="Proteomes" id="UP000745859">
    <property type="component" value="Unassembled WGS sequence"/>
</dbReference>
<dbReference type="Pfam" id="PF19420">
    <property type="entry name" value="DDAH_eukar"/>
    <property type="match status" value="1"/>
</dbReference>
<evidence type="ECO:0000313" key="1">
    <source>
        <dbReference type="EMBL" id="NIJ45972.1"/>
    </source>
</evidence>
<proteinExistence type="predicted"/>
<gene>
    <name evidence="1" type="ORF">FHR24_002443</name>
</gene>
<comment type="caution">
    <text evidence="1">The sequence shown here is derived from an EMBL/GenBank/DDBJ whole genome shotgun (WGS) entry which is preliminary data.</text>
</comment>
<sequence>MILLDFRNWIFDKSLGVLPNAQKELLQRDLDTLAKAADLEILNLGAIQPFSISSLIFKNEEQIAVSAIKKVSDYYSVIDLILEKENKEVVDYTEAVEEGVYFYGQNSLVAHSVSEIALCGINSFTDESLFEEYCEDFELTPFSFELPDDLLTSDIACFIGDTLLICLEYITDKKVKKELFSFVKIHGIKIVTFTKQQVLQGILNVKYTGEKLLLTKKAFDLCTTEQKKALSETELEVIAFPFLEKVGVRLRDVIL</sequence>
<name>A0ABX0UAX2_9FLAO</name>
<accession>A0ABX0UAX2</accession>